<dbReference type="GO" id="GO:0005737">
    <property type="term" value="C:cytoplasm"/>
    <property type="evidence" value="ECO:0007669"/>
    <property type="project" value="UniProtKB-ARBA"/>
</dbReference>
<comment type="similarity">
    <text evidence="1 5">Belongs to the bacterial ribosomal protein bL33 family.</text>
</comment>
<dbReference type="GO" id="GO:1990904">
    <property type="term" value="C:ribonucleoprotein complex"/>
    <property type="evidence" value="ECO:0007669"/>
    <property type="project" value="UniProtKB-KW"/>
</dbReference>
<dbReference type="HAMAP" id="MF_00294">
    <property type="entry name" value="Ribosomal_bL33"/>
    <property type="match status" value="1"/>
</dbReference>
<evidence type="ECO:0000256" key="2">
    <source>
        <dbReference type="ARBA" id="ARBA00022980"/>
    </source>
</evidence>
<evidence type="ECO:0000256" key="3">
    <source>
        <dbReference type="ARBA" id="ARBA00023274"/>
    </source>
</evidence>
<dbReference type="OrthoDB" id="9801333at2"/>
<dbReference type="EMBL" id="PPPX01000001">
    <property type="protein sequence ID" value="POA09201.1"/>
    <property type="molecule type" value="Genomic_DNA"/>
</dbReference>
<dbReference type="InterPro" id="IPR011332">
    <property type="entry name" value="Ribosomal_zn-bd"/>
</dbReference>
<name>A0A2K4FD21_9STAP</name>
<organism evidence="6 7">
    <name type="scientific">Staphylococcus argensis</name>
    <dbReference type="NCBI Taxonomy" id="1607738"/>
    <lineage>
        <taxon>Bacteria</taxon>
        <taxon>Bacillati</taxon>
        <taxon>Bacillota</taxon>
        <taxon>Bacilli</taxon>
        <taxon>Bacillales</taxon>
        <taxon>Staphylococcaceae</taxon>
        <taxon>Staphylococcus</taxon>
    </lineage>
</organism>
<reference evidence="6 7" key="1">
    <citation type="submission" date="2017-08" db="EMBL/GenBank/DDBJ databases">
        <title>Draft genome sequences of 64 type strains of genus Staph aureus.</title>
        <authorList>
            <person name="Cole K."/>
            <person name="Golubchik T."/>
            <person name="Russell J."/>
            <person name="Foster D."/>
            <person name="Llewelyn M."/>
            <person name="Wilson D."/>
            <person name="Crook D."/>
            <person name="Paul J."/>
        </authorList>
    </citation>
    <scope>NUCLEOTIDE SEQUENCE [LARGE SCALE GENOMIC DNA]</scope>
    <source>
        <strain evidence="6 7">DSM 29875</strain>
    </source>
</reference>
<keyword evidence="2 5" id="KW-0689">Ribosomal protein</keyword>
<protein>
    <recommendedName>
        <fullName evidence="4 5">Large ribosomal subunit protein bL33</fullName>
    </recommendedName>
</protein>
<evidence type="ECO:0000256" key="4">
    <source>
        <dbReference type="ARBA" id="ARBA00035176"/>
    </source>
</evidence>
<dbReference type="GO" id="GO:0005840">
    <property type="term" value="C:ribosome"/>
    <property type="evidence" value="ECO:0007669"/>
    <property type="project" value="UniProtKB-KW"/>
</dbReference>
<keyword evidence="7" id="KW-1185">Reference proteome</keyword>
<dbReference type="SUPFAM" id="SSF57829">
    <property type="entry name" value="Zn-binding ribosomal proteins"/>
    <property type="match status" value="1"/>
</dbReference>
<dbReference type="Pfam" id="PF00471">
    <property type="entry name" value="Ribosomal_L33"/>
    <property type="match status" value="1"/>
</dbReference>
<comment type="caution">
    <text evidence="6">The sequence shown here is derived from an EMBL/GenBank/DDBJ whole genome shotgun (WGS) entry which is preliminary data.</text>
</comment>
<evidence type="ECO:0000313" key="7">
    <source>
        <dbReference type="Proteomes" id="UP000242712"/>
    </source>
</evidence>
<dbReference type="RefSeq" id="WP_103370635.1">
    <property type="nucleotide sequence ID" value="NZ_CBCRVO010000001.1"/>
</dbReference>
<dbReference type="NCBIfam" id="TIGR01023">
    <property type="entry name" value="rpmG_bact"/>
    <property type="match status" value="1"/>
</dbReference>
<dbReference type="InterPro" id="IPR038584">
    <property type="entry name" value="Ribosomal_bL33_sf"/>
</dbReference>
<evidence type="ECO:0000256" key="5">
    <source>
        <dbReference type="HAMAP-Rule" id="MF_00294"/>
    </source>
</evidence>
<dbReference type="Proteomes" id="UP000242712">
    <property type="component" value="Unassembled WGS sequence"/>
</dbReference>
<dbReference type="NCBIfam" id="NF001764">
    <property type="entry name" value="PRK00504.1"/>
    <property type="match status" value="1"/>
</dbReference>
<dbReference type="Gene3D" id="2.20.28.120">
    <property type="entry name" value="Ribosomal protein L33"/>
    <property type="match status" value="1"/>
</dbReference>
<dbReference type="GeneID" id="98296745"/>
<gene>
    <name evidence="5 6" type="primary">rpmG</name>
    <name evidence="6" type="ORF">CD039_00090</name>
</gene>
<dbReference type="GO" id="GO:0006412">
    <property type="term" value="P:translation"/>
    <property type="evidence" value="ECO:0007669"/>
    <property type="project" value="UniProtKB-UniRule"/>
</dbReference>
<dbReference type="InterPro" id="IPR001705">
    <property type="entry name" value="Ribosomal_bL33"/>
</dbReference>
<dbReference type="AlphaFoldDB" id="A0A2K4FD21"/>
<evidence type="ECO:0000256" key="1">
    <source>
        <dbReference type="ARBA" id="ARBA00007596"/>
    </source>
</evidence>
<sequence length="47" mass="5459">MNKVPLSCEVCGSRNYNVHKTSDQKTRLQLKKFCPRCNAHTLHKESK</sequence>
<keyword evidence="3 5" id="KW-0687">Ribonucleoprotein</keyword>
<dbReference type="GO" id="GO:0003735">
    <property type="term" value="F:structural constituent of ribosome"/>
    <property type="evidence" value="ECO:0007669"/>
    <property type="project" value="InterPro"/>
</dbReference>
<accession>A0A2K4FD21</accession>
<proteinExistence type="inferred from homology"/>
<evidence type="ECO:0000313" key="6">
    <source>
        <dbReference type="EMBL" id="POA09201.1"/>
    </source>
</evidence>